<protein>
    <submittedName>
        <fullName evidence="1">5-formyltetrahydrofolate cyclo-ligase</fullName>
    </submittedName>
</protein>
<dbReference type="SUPFAM" id="SSF100950">
    <property type="entry name" value="NagB/RpiA/CoA transferase-like"/>
    <property type="match status" value="1"/>
</dbReference>
<dbReference type="AlphaFoldDB" id="A0A1W1X129"/>
<sequence>MDDTTIARQKEQIRRELLQTEAFHNAPPPRWGKAAERLRRLPSYRTAPCLLIPPLQAFRQIALNALTDGKRLILTTPQLQSGFSLVDPRAVPPHKRPQAVYPHRSNPFAQRIDYRTQRPPRVDLILTSSLAVARDGSRLGDGSGHLDLLVACLSQLGWLKKGTRIVTVVAPFQIVSPLPMKRTDVGVHWVLSDEETIATGWNQPLHMPLLWPRLDRKRIRRNDVLFYLSRKRSRHP</sequence>
<dbReference type="PANTHER" id="PTHR13017:SF0">
    <property type="entry name" value="METHENYLTETRAHYDROFOLATE SYNTHASE DOMAIN-CONTAINING PROTEIN"/>
    <property type="match status" value="1"/>
</dbReference>
<dbReference type="InterPro" id="IPR037171">
    <property type="entry name" value="NagB/RpiA_transferase-like"/>
</dbReference>
<dbReference type="Proteomes" id="UP000192783">
    <property type="component" value="Unassembled WGS sequence"/>
</dbReference>
<name>A0A1W1X129_9BACT</name>
<dbReference type="Gene3D" id="3.40.50.10420">
    <property type="entry name" value="NagB/RpiA/CoA transferase-like"/>
    <property type="match status" value="1"/>
</dbReference>
<dbReference type="OrthoDB" id="5502226at2"/>
<dbReference type="GO" id="GO:0005737">
    <property type="term" value="C:cytoplasm"/>
    <property type="evidence" value="ECO:0007669"/>
    <property type="project" value="TreeGrafter"/>
</dbReference>
<dbReference type="RefSeq" id="WP_084055815.1">
    <property type="nucleotide sequence ID" value="NZ_FWXF01000001.1"/>
</dbReference>
<evidence type="ECO:0000313" key="1">
    <source>
        <dbReference type="EMBL" id="SMC17607.1"/>
    </source>
</evidence>
<evidence type="ECO:0000313" key="2">
    <source>
        <dbReference type="Proteomes" id="UP000192783"/>
    </source>
</evidence>
<dbReference type="EMBL" id="FWXF01000001">
    <property type="protein sequence ID" value="SMC17607.1"/>
    <property type="molecule type" value="Genomic_DNA"/>
</dbReference>
<dbReference type="InterPro" id="IPR024185">
    <property type="entry name" value="FTHF_cligase-like_sf"/>
</dbReference>
<gene>
    <name evidence="1" type="ORF">SAMN02746041_00358</name>
</gene>
<proteinExistence type="predicted"/>
<keyword evidence="1" id="KW-0436">Ligase</keyword>
<dbReference type="GO" id="GO:0016874">
    <property type="term" value="F:ligase activity"/>
    <property type="evidence" value="ECO:0007669"/>
    <property type="project" value="UniProtKB-KW"/>
</dbReference>
<reference evidence="1 2" key="1">
    <citation type="submission" date="2017-04" db="EMBL/GenBank/DDBJ databases">
        <authorList>
            <person name="Afonso C.L."/>
            <person name="Miller P.J."/>
            <person name="Scott M.A."/>
            <person name="Spackman E."/>
            <person name="Goraichik I."/>
            <person name="Dimitrov K.M."/>
            <person name="Suarez D.L."/>
            <person name="Swayne D.E."/>
        </authorList>
    </citation>
    <scope>NUCLEOTIDE SEQUENCE [LARGE SCALE GENOMIC DNA]</scope>
    <source>
        <strain evidence="1 2">DSM 13146</strain>
    </source>
</reference>
<keyword evidence="2" id="KW-1185">Reference proteome</keyword>
<dbReference type="InterPro" id="IPR002698">
    <property type="entry name" value="FTHF_cligase"/>
</dbReference>
<dbReference type="PANTHER" id="PTHR13017">
    <property type="entry name" value="5-FORMYLTETRAHYDROFOLATE CYCLO-LIGASE-RELATED"/>
    <property type="match status" value="1"/>
</dbReference>
<dbReference type="Pfam" id="PF01812">
    <property type="entry name" value="5-FTHF_cyc-lig"/>
    <property type="match status" value="1"/>
</dbReference>
<organism evidence="1 2">
    <name type="scientific">Desulfacinum hydrothermale DSM 13146</name>
    <dbReference type="NCBI Taxonomy" id="1121390"/>
    <lineage>
        <taxon>Bacteria</taxon>
        <taxon>Pseudomonadati</taxon>
        <taxon>Thermodesulfobacteriota</taxon>
        <taxon>Syntrophobacteria</taxon>
        <taxon>Syntrophobacterales</taxon>
        <taxon>Syntrophobacteraceae</taxon>
        <taxon>Desulfacinum</taxon>
    </lineage>
</organism>
<accession>A0A1W1X129</accession>
<dbReference type="STRING" id="1121390.SAMN02746041_00358"/>